<feature type="transmembrane region" description="Helical" evidence="10">
    <location>
        <begin position="300"/>
        <end position="322"/>
    </location>
</feature>
<dbReference type="GO" id="GO:0051453">
    <property type="term" value="P:regulation of intracellular pH"/>
    <property type="evidence" value="ECO:0007669"/>
    <property type="project" value="TreeGrafter"/>
</dbReference>
<dbReference type="EMBL" id="OBEK01000006">
    <property type="protein sequence ID" value="SNZ17653.1"/>
    <property type="molecule type" value="Genomic_DNA"/>
</dbReference>
<evidence type="ECO:0000259" key="11">
    <source>
        <dbReference type="Pfam" id="PF00999"/>
    </source>
</evidence>
<comment type="subcellular location">
    <subcellularLocation>
        <location evidence="1">Cell membrane</location>
        <topology evidence="1">Multi-pass membrane protein</topology>
    </subcellularLocation>
</comment>
<dbReference type="PANTHER" id="PTHR10110">
    <property type="entry name" value="SODIUM/HYDROGEN EXCHANGER"/>
    <property type="match status" value="1"/>
</dbReference>
<dbReference type="Pfam" id="PF00999">
    <property type="entry name" value="Na_H_Exchanger"/>
    <property type="match status" value="1"/>
</dbReference>
<dbReference type="OrthoDB" id="9809206at2"/>
<feature type="transmembrane region" description="Helical" evidence="10">
    <location>
        <begin position="224"/>
        <end position="252"/>
    </location>
</feature>
<keyword evidence="6" id="KW-0915">Sodium</keyword>
<proteinExistence type="predicted"/>
<feature type="transmembrane region" description="Helical" evidence="10">
    <location>
        <begin position="331"/>
        <end position="354"/>
    </location>
</feature>
<dbReference type="RefSeq" id="WP_097043504.1">
    <property type="nucleotide sequence ID" value="NZ_OBEK01000006.1"/>
</dbReference>
<keyword evidence="4 10" id="KW-0812">Transmembrane</keyword>
<evidence type="ECO:0000256" key="2">
    <source>
        <dbReference type="ARBA" id="ARBA00022448"/>
    </source>
</evidence>
<keyword evidence="8 10" id="KW-0472">Membrane</keyword>
<organism evidence="12 13">
    <name type="scientific">Terribacillus aidingensis</name>
    <dbReference type="NCBI Taxonomy" id="586416"/>
    <lineage>
        <taxon>Bacteria</taxon>
        <taxon>Bacillati</taxon>
        <taxon>Bacillota</taxon>
        <taxon>Bacilli</taxon>
        <taxon>Bacillales</taxon>
        <taxon>Bacillaceae</taxon>
        <taxon>Terribacillus</taxon>
    </lineage>
</organism>
<feature type="transmembrane region" description="Helical" evidence="10">
    <location>
        <begin position="105"/>
        <end position="124"/>
    </location>
</feature>
<keyword evidence="5 10" id="KW-1133">Transmembrane helix</keyword>
<evidence type="ECO:0000256" key="8">
    <source>
        <dbReference type="ARBA" id="ARBA00023136"/>
    </source>
</evidence>
<evidence type="ECO:0000313" key="12">
    <source>
        <dbReference type="EMBL" id="SNZ17653.1"/>
    </source>
</evidence>
<keyword evidence="13" id="KW-1185">Reference proteome</keyword>
<keyword evidence="2" id="KW-0813">Transport</keyword>
<evidence type="ECO:0000256" key="5">
    <source>
        <dbReference type="ARBA" id="ARBA00022989"/>
    </source>
</evidence>
<dbReference type="GO" id="GO:0098719">
    <property type="term" value="P:sodium ion import across plasma membrane"/>
    <property type="evidence" value="ECO:0007669"/>
    <property type="project" value="TreeGrafter"/>
</dbReference>
<feature type="transmembrane region" description="Helical" evidence="10">
    <location>
        <begin position="366"/>
        <end position="392"/>
    </location>
</feature>
<dbReference type="AlphaFoldDB" id="A0A285P8X5"/>
<keyword evidence="9" id="KW-0739">Sodium transport</keyword>
<feature type="transmembrane region" description="Helical" evidence="10">
    <location>
        <begin position="26"/>
        <end position="45"/>
    </location>
</feature>
<dbReference type="GO" id="GO:0015385">
    <property type="term" value="F:sodium:proton antiporter activity"/>
    <property type="evidence" value="ECO:0007669"/>
    <property type="project" value="InterPro"/>
</dbReference>
<protein>
    <submittedName>
        <fullName evidence="12">Sodium/proton antiporter, CPA1 family</fullName>
    </submittedName>
</protein>
<evidence type="ECO:0000256" key="7">
    <source>
        <dbReference type="ARBA" id="ARBA00023065"/>
    </source>
</evidence>
<name>A0A285P8X5_9BACI</name>
<evidence type="ECO:0000256" key="9">
    <source>
        <dbReference type="ARBA" id="ARBA00023201"/>
    </source>
</evidence>
<evidence type="ECO:0000313" key="13">
    <source>
        <dbReference type="Proteomes" id="UP000219356"/>
    </source>
</evidence>
<evidence type="ECO:0000256" key="10">
    <source>
        <dbReference type="SAM" id="Phobius"/>
    </source>
</evidence>
<dbReference type="InterPro" id="IPR006153">
    <property type="entry name" value="Cation/H_exchanger_TM"/>
</dbReference>
<gene>
    <name evidence="12" type="ORF">SAMN05421503_3333</name>
</gene>
<feature type="transmembrane region" description="Helical" evidence="10">
    <location>
        <begin position="79"/>
        <end position="98"/>
    </location>
</feature>
<dbReference type="GO" id="GO:0005886">
    <property type="term" value="C:plasma membrane"/>
    <property type="evidence" value="ECO:0007669"/>
    <property type="project" value="UniProtKB-SubCell"/>
</dbReference>
<evidence type="ECO:0000256" key="1">
    <source>
        <dbReference type="ARBA" id="ARBA00004651"/>
    </source>
</evidence>
<feature type="transmembrane region" description="Helical" evidence="10">
    <location>
        <begin position="273"/>
        <end position="294"/>
    </location>
</feature>
<evidence type="ECO:0000256" key="3">
    <source>
        <dbReference type="ARBA" id="ARBA00022475"/>
    </source>
</evidence>
<dbReference type="GO" id="GO:0015386">
    <property type="term" value="F:potassium:proton antiporter activity"/>
    <property type="evidence" value="ECO:0007669"/>
    <property type="project" value="TreeGrafter"/>
</dbReference>
<evidence type="ECO:0000256" key="6">
    <source>
        <dbReference type="ARBA" id="ARBA00023053"/>
    </source>
</evidence>
<feature type="transmembrane region" description="Helical" evidence="10">
    <location>
        <begin position="186"/>
        <end position="204"/>
    </location>
</feature>
<sequence>MTPDHLIIFLAIGYIFFSLDKKQQKLPVPLLLVVTGVILSFIPYFSDVTISRELIYKGFLPALLFISAYRYSFKSVKKFGPFFGLLSTLGLFITALLLGLAVWGIGSLFTTISLIGALVIASILTPTDPVSVESVLEESDINKKYTANLEGESMINDGTSVVIFTIVSNMYTAGKSFSFMHLFKEFLTVSLGGVLIGLVLGWLLSKNIHILKNHTYQVMVSIIVAYGSFYLAEVFGFSGVLATVTSGIMFSYELQKADDEEQSRRIQGGFWNIIEPTILSLVFIVLGIVSMQYIQWKHFGLFLLIFLLSIAVRFVVLVLIALPKQKWRKLVFWKGATILTFAGVRGTMSIVLLLTLQVELSSDHYILSLSFGAVLLSLVVQTIIIYPLSLILKKSGSS</sequence>
<dbReference type="InterPro" id="IPR018422">
    <property type="entry name" value="Cation/H_exchanger_CPA1"/>
</dbReference>
<dbReference type="PANTHER" id="PTHR10110:SF86">
    <property type="entry name" value="SODIUM_HYDROGEN EXCHANGER 7"/>
    <property type="match status" value="1"/>
</dbReference>
<evidence type="ECO:0000256" key="4">
    <source>
        <dbReference type="ARBA" id="ARBA00022692"/>
    </source>
</evidence>
<feature type="domain" description="Cation/H+ exchanger transmembrane" evidence="11">
    <location>
        <begin position="9"/>
        <end position="388"/>
    </location>
</feature>
<keyword evidence="7" id="KW-0406">Ion transport</keyword>
<reference evidence="13" key="1">
    <citation type="submission" date="2017-09" db="EMBL/GenBank/DDBJ databases">
        <authorList>
            <person name="Varghese N."/>
            <person name="Submissions S."/>
        </authorList>
    </citation>
    <scope>NUCLEOTIDE SEQUENCE [LARGE SCALE GENOMIC DNA]</scope>
    <source>
        <strain evidence="13">CGMCC 1.8913</strain>
    </source>
</reference>
<dbReference type="Gene3D" id="6.10.140.1330">
    <property type="match status" value="1"/>
</dbReference>
<dbReference type="Proteomes" id="UP000219356">
    <property type="component" value="Unassembled WGS sequence"/>
</dbReference>
<keyword evidence="3" id="KW-1003">Cell membrane</keyword>
<accession>A0A285P8X5</accession>